<comment type="caution">
    <text evidence="1">The sequence shown here is derived from an EMBL/GenBank/DDBJ whole genome shotgun (WGS) entry which is preliminary data.</text>
</comment>
<name>A0ACB5UGM4_9FIRM</name>
<evidence type="ECO:0000313" key="1">
    <source>
        <dbReference type="EMBL" id="GMQ61611.1"/>
    </source>
</evidence>
<evidence type="ECO:0000313" key="2">
    <source>
        <dbReference type="Proteomes" id="UP001374599"/>
    </source>
</evidence>
<dbReference type="EMBL" id="BTPU01000010">
    <property type="protein sequence ID" value="GMQ61611.1"/>
    <property type="molecule type" value="Genomic_DNA"/>
</dbReference>
<sequence length="215" mass="25692">MTDNLFIEEIKKKDLDIAALAEKIIDNKEYRDRIVLYLTTYKEIMVYYNSYYVLAHASEIKPELFYEYWNQFASLLNHNNSYHRDIGMTLIANVTAVDVDNKFDHIFDEYVKCIDDEKFMTAQCCVRNLKKILKYREELIEKISNMVLNIEHITSYPKKQTELLKYDILEIFDSVYDKVEVDDKSKIDIFINECIESISPKTKKMAKRLKKKYKL</sequence>
<gene>
    <name evidence="1" type="ORF">AN2V17_08400</name>
</gene>
<reference evidence="1" key="1">
    <citation type="submission" date="2023-09" db="EMBL/GenBank/DDBJ databases">
        <title>Vallitalea sediminicola and Vallitalea maricola sp. nov., anaerobic bacteria isolated from marine sediment.</title>
        <authorList>
            <person name="Hirano S."/>
            <person name="Maeda A."/>
            <person name="Terahara T."/>
            <person name="Mori K."/>
            <person name="Hamada M."/>
            <person name="Matsumoto R."/>
            <person name="Kobayashi T."/>
        </authorList>
    </citation>
    <scope>NUCLEOTIDE SEQUENCE</scope>
    <source>
        <strain evidence="1">AN17-2</strain>
    </source>
</reference>
<keyword evidence="2" id="KW-1185">Reference proteome</keyword>
<dbReference type="Proteomes" id="UP001374599">
    <property type="component" value="Unassembled WGS sequence"/>
</dbReference>
<organism evidence="1 2">
    <name type="scientific">Vallitalea maricola</name>
    <dbReference type="NCBI Taxonomy" id="3074433"/>
    <lineage>
        <taxon>Bacteria</taxon>
        <taxon>Bacillati</taxon>
        <taxon>Bacillota</taxon>
        <taxon>Clostridia</taxon>
        <taxon>Lachnospirales</taxon>
        <taxon>Vallitaleaceae</taxon>
        <taxon>Vallitalea</taxon>
    </lineage>
</organism>
<accession>A0ACB5UGM4</accession>
<protein>
    <submittedName>
        <fullName evidence="1">Uncharacterized protein</fullName>
    </submittedName>
</protein>
<proteinExistence type="predicted"/>